<organism evidence="2 3">
    <name type="scientific">Datura stramonium</name>
    <name type="common">Jimsonweed</name>
    <name type="synonym">Common thornapple</name>
    <dbReference type="NCBI Taxonomy" id="4076"/>
    <lineage>
        <taxon>Eukaryota</taxon>
        <taxon>Viridiplantae</taxon>
        <taxon>Streptophyta</taxon>
        <taxon>Embryophyta</taxon>
        <taxon>Tracheophyta</taxon>
        <taxon>Spermatophyta</taxon>
        <taxon>Magnoliopsida</taxon>
        <taxon>eudicotyledons</taxon>
        <taxon>Gunneridae</taxon>
        <taxon>Pentapetalae</taxon>
        <taxon>asterids</taxon>
        <taxon>lamiids</taxon>
        <taxon>Solanales</taxon>
        <taxon>Solanaceae</taxon>
        <taxon>Solanoideae</taxon>
        <taxon>Datureae</taxon>
        <taxon>Datura</taxon>
    </lineage>
</organism>
<dbReference type="Proteomes" id="UP000823775">
    <property type="component" value="Unassembled WGS sequence"/>
</dbReference>
<feature type="region of interest" description="Disordered" evidence="1">
    <location>
        <begin position="86"/>
        <end position="106"/>
    </location>
</feature>
<evidence type="ECO:0000313" key="2">
    <source>
        <dbReference type="EMBL" id="MCE2055513.1"/>
    </source>
</evidence>
<accession>A0ABS8W2B5</accession>
<dbReference type="PANTHER" id="PTHR34576:SF15">
    <property type="entry name" value="MEMBRANE-ASSOCIATED KINASE REGULATOR 6-RELATED"/>
    <property type="match status" value="1"/>
</dbReference>
<comment type="caution">
    <text evidence="2">The sequence shown here is derived from an EMBL/GenBank/DDBJ whole genome shotgun (WGS) entry which is preliminary data.</text>
</comment>
<reference evidence="2 3" key="1">
    <citation type="journal article" date="2021" name="BMC Genomics">
        <title>Datura genome reveals duplications of psychoactive alkaloid biosynthetic genes and high mutation rate following tissue culture.</title>
        <authorList>
            <person name="Rajewski A."/>
            <person name="Carter-House D."/>
            <person name="Stajich J."/>
            <person name="Litt A."/>
        </authorList>
    </citation>
    <scope>NUCLEOTIDE SEQUENCE [LARGE SCALE GENOMIC DNA]</scope>
    <source>
        <strain evidence="2">AR-01</strain>
    </source>
</reference>
<keyword evidence="3" id="KW-1185">Reference proteome</keyword>
<evidence type="ECO:0000313" key="3">
    <source>
        <dbReference type="Proteomes" id="UP000823775"/>
    </source>
</evidence>
<protein>
    <recommendedName>
        <fullName evidence="4">Membrane-associated kinase regulator 6</fullName>
    </recommendedName>
</protein>
<sequence>MENSLQYLASESFSYSWLLNEKKPSSLDEDITLLAYSKRFLELQSQNFNFDVSPVFTSLVHADEIFSDGHIMPLYHFDTCSNSSTTTTPPTPFSPLSARNRGKQRKPCSRRFLKRLKLLWLKFCKSLGSSGKVLEIDKDENANKSSGEVKSWRNSSAEASQMRSPSHYIQVSLDMENTISEAILHCKRSFVVYIKIAFIFGYFVHSNVKKDIFF</sequence>
<gene>
    <name evidence="2" type="ORF">HAX54_042783</name>
</gene>
<proteinExistence type="predicted"/>
<dbReference type="PANTHER" id="PTHR34576">
    <property type="entry name" value="MEMBRANE-ASSOCIATED KINASE REGULATOR 6-RELATED"/>
    <property type="match status" value="1"/>
</dbReference>
<evidence type="ECO:0000256" key="1">
    <source>
        <dbReference type="SAM" id="MobiDB-lite"/>
    </source>
</evidence>
<dbReference type="InterPro" id="IPR044699">
    <property type="entry name" value="MAKR6"/>
</dbReference>
<name>A0ABS8W2B5_DATST</name>
<evidence type="ECO:0008006" key="4">
    <source>
        <dbReference type="Google" id="ProtNLM"/>
    </source>
</evidence>
<dbReference type="EMBL" id="JACEIK010006328">
    <property type="protein sequence ID" value="MCE2055513.1"/>
    <property type="molecule type" value="Genomic_DNA"/>
</dbReference>